<dbReference type="EMBL" id="JBHRZG010000011">
    <property type="protein sequence ID" value="MFC3833446.1"/>
    <property type="molecule type" value="Genomic_DNA"/>
</dbReference>
<evidence type="ECO:0000313" key="2">
    <source>
        <dbReference type="EMBL" id="MFC3833446.1"/>
    </source>
</evidence>
<reference evidence="3" key="1">
    <citation type="journal article" date="2019" name="Int. J. Syst. Evol. Microbiol.">
        <title>The Global Catalogue of Microorganisms (GCM) 10K type strain sequencing project: providing services to taxonomists for standard genome sequencing and annotation.</title>
        <authorList>
            <consortium name="The Broad Institute Genomics Platform"/>
            <consortium name="The Broad Institute Genome Sequencing Center for Infectious Disease"/>
            <person name="Wu L."/>
            <person name="Ma J."/>
        </authorList>
    </citation>
    <scope>NUCLEOTIDE SEQUENCE [LARGE SCALE GENOMIC DNA]</scope>
    <source>
        <strain evidence="3">CCTCC AB 2017081</strain>
    </source>
</reference>
<dbReference type="Proteomes" id="UP001595803">
    <property type="component" value="Unassembled WGS sequence"/>
</dbReference>
<sequence length="153" mass="16282">MMIPEHPQPPSTPAPPPHVGTGSRPEFPLRPARACACCGTPLGTGYGHEVPLFGVLGPRCVQKFAPLLAALNRAQQLRAVNDGSAAWRAACLTCLRLRGLGFEVTAVHHADGSQGFVVGRLTRPAGAVVKSWRAVRDEFEERLRLAGTQGQVS</sequence>
<proteinExistence type="predicted"/>
<dbReference type="RefSeq" id="WP_380102014.1">
    <property type="nucleotide sequence ID" value="NZ_JBHRZG010000011.1"/>
</dbReference>
<feature type="compositionally biased region" description="Pro residues" evidence="1">
    <location>
        <begin position="1"/>
        <end position="18"/>
    </location>
</feature>
<keyword evidence="3" id="KW-1185">Reference proteome</keyword>
<protein>
    <submittedName>
        <fullName evidence="2">Uncharacterized protein</fullName>
    </submittedName>
</protein>
<evidence type="ECO:0000256" key="1">
    <source>
        <dbReference type="SAM" id="MobiDB-lite"/>
    </source>
</evidence>
<evidence type="ECO:0000313" key="3">
    <source>
        <dbReference type="Proteomes" id="UP001595803"/>
    </source>
</evidence>
<gene>
    <name evidence="2" type="ORF">ACFOSB_11315</name>
</gene>
<name>A0ABV7ZBI0_9DEIO</name>
<accession>A0ABV7ZBI0</accession>
<comment type="caution">
    <text evidence="2">The sequence shown here is derived from an EMBL/GenBank/DDBJ whole genome shotgun (WGS) entry which is preliminary data.</text>
</comment>
<organism evidence="2 3">
    <name type="scientific">Deinococcus rufus</name>
    <dbReference type="NCBI Taxonomy" id="2136097"/>
    <lineage>
        <taxon>Bacteria</taxon>
        <taxon>Thermotogati</taxon>
        <taxon>Deinococcota</taxon>
        <taxon>Deinococci</taxon>
        <taxon>Deinococcales</taxon>
        <taxon>Deinococcaceae</taxon>
        <taxon>Deinococcus</taxon>
    </lineage>
</organism>
<feature type="region of interest" description="Disordered" evidence="1">
    <location>
        <begin position="1"/>
        <end position="25"/>
    </location>
</feature>